<evidence type="ECO:0000256" key="1">
    <source>
        <dbReference type="SAM" id="MobiDB-lite"/>
    </source>
</evidence>
<gene>
    <name evidence="2" type="ORF">MRATA1EN1_LOCUS23884</name>
</gene>
<proteinExistence type="predicted"/>
<accession>A0ABN8ZLX3</accession>
<reference evidence="2" key="1">
    <citation type="submission" date="2023-04" db="EMBL/GenBank/DDBJ databases">
        <authorList>
            <consortium name="ELIXIR-Norway"/>
        </authorList>
    </citation>
    <scope>NUCLEOTIDE SEQUENCE [LARGE SCALE GENOMIC DNA]</scope>
</reference>
<dbReference type="Proteomes" id="UP001176941">
    <property type="component" value="Chromosome 4"/>
</dbReference>
<feature type="compositionally biased region" description="Polar residues" evidence="1">
    <location>
        <begin position="71"/>
        <end position="80"/>
    </location>
</feature>
<feature type="region of interest" description="Disordered" evidence="1">
    <location>
        <begin position="23"/>
        <end position="48"/>
    </location>
</feature>
<sequence length="157" mass="17111">MRDNICSTEICCQTVRANGRPFQGRRKWSEGPRAAERFRLRSPPSGPLSGSRAAAHVVACQIPGGSGGHVSGNQRSTGPTLNPGRGLQELVPSRTYFWLHPRPATSDLLWRPRPQPIAKAQALVRPPKGPLSGCLGCRAWLLDIRSEGQRVTEGRVD</sequence>
<organism evidence="2 3">
    <name type="scientific">Rangifer tarandus platyrhynchus</name>
    <name type="common">Svalbard reindeer</name>
    <dbReference type="NCBI Taxonomy" id="3082113"/>
    <lineage>
        <taxon>Eukaryota</taxon>
        <taxon>Metazoa</taxon>
        <taxon>Chordata</taxon>
        <taxon>Craniata</taxon>
        <taxon>Vertebrata</taxon>
        <taxon>Euteleostomi</taxon>
        <taxon>Mammalia</taxon>
        <taxon>Eutheria</taxon>
        <taxon>Laurasiatheria</taxon>
        <taxon>Artiodactyla</taxon>
        <taxon>Ruminantia</taxon>
        <taxon>Pecora</taxon>
        <taxon>Cervidae</taxon>
        <taxon>Odocoileinae</taxon>
        <taxon>Rangifer</taxon>
    </lineage>
</organism>
<keyword evidence="3" id="KW-1185">Reference proteome</keyword>
<evidence type="ECO:0000313" key="2">
    <source>
        <dbReference type="EMBL" id="CAI9174922.1"/>
    </source>
</evidence>
<dbReference type="EMBL" id="OX459940">
    <property type="protein sequence ID" value="CAI9174922.1"/>
    <property type="molecule type" value="Genomic_DNA"/>
</dbReference>
<feature type="region of interest" description="Disordered" evidence="1">
    <location>
        <begin position="65"/>
        <end position="86"/>
    </location>
</feature>
<protein>
    <submittedName>
        <fullName evidence="2">Uncharacterized protein</fullName>
    </submittedName>
</protein>
<feature type="compositionally biased region" description="Basic and acidic residues" evidence="1">
    <location>
        <begin position="27"/>
        <end position="39"/>
    </location>
</feature>
<name>A0ABN8ZLX3_RANTA</name>
<evidence type="ECO:0000313" key="3">
    <source>
        <dbReference type="Proteomes" id="UP001176941"/>
    </source>
</evidence>